<evidence type="ECO:0000256" key="3">
    <source>
        <dbReference type="ARBA" id="ARBA00011270"/>
    </source>
</evidence>
<dbReference type="RefSeq" id="WP_154029233.1">
    <property type="nucleotide sequence ID" value="NZ_LR217710.1"/>
</dbReference>
<evidence type="ECO:0000256" key="6">
    <source>
        <dbReference type="ARBA" id="ARBA00023141"/>
    </source>
</evidence>
<keyword evidence="7 9" id="KW-0456">Lyase</keyword>
<name>A0A451D6J8_9GAMM</name>
<keyword evidence="6 9" id="KW-0057">Aromatic amino acid biosynthesis</keyword>
<dbReference type="AlphaFoldDB" id="A0A451D6J8"/>
<dbReference type="CDD" id="cd04724">
    <property type="entry name" value="Tryptophan_synthase_alpha"/>
    <property type="match status" value="1"/>
</dbReference>
<reference evidence="11 12" key="1">
    <citation type="submission" date="2019-02" db="EMBL/GenBank/DDBJ databases">
        <authorList>
            <person name="Manzano-Marin A."/>
            <person name="Manzano-Marin A."/>
        </authorList>
    </citation>
    <scope>NUCLEOTIDE SEQUENCE [LARGE SCALE GENOMIC DNA]</scope>
    <source>
        <strain evidence="11 12">BuCicurvipes</strain>
    </source>
</reference>
<gene>
    <name evidence="9 11" type="primary">trpA</name>
    <name evidence="11" type="ORF">BUCICURV3402_181</name>
</gene>
<dbReference type="FunFam" id="3.20.20.70:FF:000037">
    <property type="entry name" value="Tryptophan synthase alpha chain"/>
    <property type="match status" value="1"/>
</dbReference>
<protein>
    <recommendedName>
        <fullName evidence="9">Tryptophan synthase alpha chain</fullName>
        <ecNumber evidence="9">4.2.1.20</ecNumber>
    </recommendedName>
</protein>
<evidence type="ECO:0000256" key="2">
    <source>
        <dbReference type="ARBA" id="ARBA00004733"/>
    </source>
</evidence>
<comment type="similarity">
    <text evidence="9 10">Belongs to the TrpA family.</text>
</comment>
<dbReference type="NCBIfam" id="TIGR00262">
    <property type="entry name" value="trpA"/>
    <property type="match status" value="1"/>
</dbReference>
<evidence type="ECO:0000256" key="10">
    <source>
        <dbReference type="RuleBase" id="RU003662"/>
    </source>
</evidence>
<comment type="pathway">
    <text evidence="2 9">Amino-acid biosynthesis; L-tryptophan biosynthesis; L-tryptophan from chorismate: step 5/5.</text>
</comment>
<dbReference type="InterPro" id="IPR002028">
    <property type="entry name" value="Trp_synthase_suA"/>
</dbReference>
<feature type="active site" description="Proton acceptor" evidence="9">
    <location>
        <position position="61"/>
    </location>
</feature>
<evidence type="ECO:0000313" key="11">
    <source>
        <dbReference type="EMBL" id="VFP81471.1"/>
    </source>
</evidence>
<dbReference type="Pfam" id="PF00290">
    <property type="entry name" value="Trp_syntA"/>
    <property type="match status" value="1"/>
</dbReference>
<evidence type="ECO:0000256" key="5">
    <source>
        <dbReference type="ARBA" id="ARBA00022822"/>
    </source>
</evidence>
<evidence type="ECO:0000256" key="8">
    <source>
        <dbReference type="ARBA" id="ARBA00049047"/>
    </source>
</evidence>
<dbReference type="OrthoDB" id="9804578at2"/>
<dbReference type="PANTHER" id="PTHR43406">
    <property type="entry name" value="TRYPTOPHAN SYNTHASE, ALPHA CHAIN"/>
    <property type="match status" value="1"/>
</dbReference>
<evidence type="ECO:0000256" key="4">
    <source>
        <dbReference type="ARBA" id="ARBA00022605"/>
    </source>
</evidence>
<proteinExistence type="inferred from homology"/>
<dbReference type="EC" id="4.2.1.20" evidence="9"/>
<evidence type="ECO:0000313" key="12">
    <source>
        <dbReference type="Proteomes" id="UP000294344"/>
    </source>
</evidence>
<dbReference type="EMBL" id="LR217710">
    <property type="protein sequence ID" value="VFP81471.1"/>
    <property type="molecule type" value="Genomic_DNA"/>
</dbReference>
<dbReference type="GO" id="GO:0004834">
    <property type="term" value="F:tryptophan synthase activity"/>
    <property type="evidence" value="ECO:0007669"/>
    <property type="project" value="UniProtKB-UniRule"/>
</dbReference>
<dbReference type="Proteomes" id="UP000294344">
    <property type="component" value="Chromosome"/>
</dbReference>
<keyword evidence="4 9" id="KW-0028">Amino-acid biosynthesis</keyword>
<dbReference type="InterPro" id="IPR011060">
    <property type="entry name" value="RibuloseP-bd_barrel"/>
</dbReference>
<sequence>MKSRYKSLFKNLSYKKECCFIPFIVLGDPSINISLEIIDILINNGADALELGIPFSDPIADGIIIQNSHIRALNNNITVEKCFDIIYQIRKKYSNIPIGLLTYANIVFYKKLPVFYSLCHFNKIDSVLIADLPIEESYIFRKIANENNISSVFICPSDAKKKFLKKITTLSKSYIYLLSRPGITGIQKEHSQKSLINIIKKLKKYKSSPIIQGFGIYKVSQVKNIIKSGVQGIICGSCIVKIIENNLSNKKKMFAQIAKIVQKFKTETKY</sequence>
<dbReference type="InterPro" id="IPR013785">
    <property type="entry name" value="Aldolase_TIM"/>
</dbReference>
<dbReference type="GO" id="GO:0005829">
    <property type="term" value="C:cytosol"/>
    <property type="evidence" value="ECO:0007669"/>
    <property type="project" value="TreeGrafter"/>
</dbReference>
<feature type="active site" description="Proton acceptor" evidence="9">
    <location>
        <position position="50"/>
    </location>
</feature>
<dbReference type="SUPFAM" id="SSF51366">
    <property type="entry name" value="Ribulose-phoshate binding barrel"/>
    <property type="match status" value="1"/>
</dbReference>
<keyword evidence="5 9" id="KW-0822">Tryptophan biosynthesis</keyword>
<comment type="subunit">
    <text evidence="3 9">Tetramer of two alpha and two beta chains.</text>
</comment>
<dbReference type="Gene3D" id="3.20.20.70">
    <property type="entry name" value="Aldolase class I"/>
    <property type="match status" value="1"/>
</dbReference>
<evidence type="ECO:0000256" key="9">
    <source>
        <dbReference type="HAMAP-Rule" id="MF_00131"/>
    </source>
</evidence>
<dbReference type="PROSITE" id="PS00167">
    <property type="entry name" value="TRP_SYNTHASE_ALPHA"/>
    <property type="match status" value="1"/>
</dbReference>
<dbReference type="InterPro" id="IPR018204">
    <property type="entry name" value="Trp_synthase_alpha_AS"/>
</dbReference>
<dbReference type="PANTHER" id="PTHR43406:SF1">
    <property type="entry name" value="TRYPTOPHAN SYNTHASE ALPHA CHAIN, CHLOROPLASTIC"/>
    <property type="match status" value="1"/>
</dbReference>
<evidence type="ECO:0000256" key="7">
    <source>
        <dbReference type="ARBA" id="ARBA00023239"/>
    </source>
</evidence>
<dbReference type="HAMAP" id="MF_00131">
    <property type="entry name" value="Trp_synth_alpha"/>
    <property type="match status" value="1"/>
</dbReference>
<comment type="catalytic activity">
    <reaction evidence="8 9">
        <text>(1S,2R)-1-C-(indol-3-yl)glycerol 3-phosphate + L-serine = D-glyceraldehyde 3-phosphate + L-tryptophan + H2O</text>
        <dbReference type="Rhea" id="RHEA:10532"/>
        <dbReference type="ChEBI" id="CHEBI:15377"/>
        <dbReference type="ChEBI" id="CHEBI:33384"/>
        <dbReference type="ChEBI" id="CHEBI:57912"/>
        <dbReference type="ChEBI" id="CHEBI:58866"/>
        <dbReference type="ChEBI" id="CHEBI:59776"/>
        <dbReference type="EC" id="4.2.1.20"/>
    </reaction>
</comment>
<comment type="function">
    <text evidence="1 9">The alpha subunit is responsible for the aldol cleavage of indoleglycerol phosphate to indole and glyceraldehyde 3-phosphate.</text>
</comment>
<evidence type="ECO:0000256" key="1">
    <source>
        <dbReference type="ARBA" id="ARBA00003365"/>
    </source>
</evidence>
<accession>A0A451D6J8</accession>
<dbReference type="UniPathway" id="UPA00035">
    <property type="reaction ID" value="UER00044"/>
</dbReference>
<organism evidence="11 12">
    <name type="scientific">Buchnera aphidicola</name>
    <name type="common">Cinara curvipes</name>
    <dbReference type="NCBI Taxonomy" id="2518975"/>
    <lineage>
        <taxon>Bacteria</taxon>
        <taxon>Pseudomonadati</taxon>
        <taxon>Pseudomonadota</taxon>
        <taxon>Gammaproteobacteria</taxon>
        <taxon>Enterobacterales</taxon>
        <taxon>Erwiniaceae</taxon>
        <taxon>Buchnera</taxon>
    </lineage>
</organism>